<name>A0A1M5F566_9BACT</name>
<accession>A0A1M5F566</accession>
<dbReference type="InterPro" id="IPR002123">
    <property type="entry name" value="Plipid/glycerol_acylTrfase"/>
</dbReference>
<keyword evidence="9" id="KW-1185">Reference proteome</keyword>
<sequence length="265" mass="30001">MRAKIRGGIRLIAFFITSLMTVLLVAAGNLSVGIVSRRRAVQWKNTVIGYWAWLVSKITGMRIHLKGSPPESPFFLVSNHLSYMDVVPLWLCLDGTFIAKSEVRSWPFFGWATRTLGVIFIDRKVRRDVQRVNALIASAITNDQGVIIFPEGTSSRGAEVKPFHASLLEFPASSAIPVSYATVTYRSYDPETPAHTHICWWGEMPFFSHFWELLTLPGFEATITFGKRKLIESDRKMLASRLRQAVSDDFHPVVQPRTEKPHIQL</sequence>
<dbReference type="Proteomes" id="UP000184041">
    <property type="component" value="Unassembled WGS sequence"/>
</dbReference>
<dbReference type="PANTHER" id="PTHR10434">
    <property type="entry name" value="1-ACYL-SN-GLYCEROL-3-PHOSPHATE ACYLTRANSFERASE"/>
    <property type="match status" value="1"/>
</dbReference>
<dbReference type="RefSeq" id="WP_084088287.1">
    <property type="nucleotide sequence ID" value="NZ_FQUS01000014.1"/>
</dbReference>
<dbReference type="PANTHER" id="PTHR10434:SF64">
    <property type="entry name" value="1-ACYL-SN-GLYCEROL-3-PHOSPHATE ACYLTRANSFERASE-RELATED"/>
    <property type="match status" value="1"/>
</dbReference>
<dbReference type="GO" id="GO:0003841">
    <property type="term" value="F:1-acylglycerol-3-phosphate O-acyltransferase activity"/>
    <property type="evidence" value="ECO:0007669"/>
    <property type="project" value="TreeGrafter"/>
</dbReference>
<dbReference type="SMART" id="SM00563">
    <property type="entry name" value="PlsC"/>
    <property type="match status" value="1"/>
</dbReference>
<evidence type="ECO:0000256" key="5">
    <source>
        <dbReference type="ARBA" id="ARBA00023315"/>
    </source>
</evidence>
<dbReference type="OrthoDB" id="9803035at2"/>
<evidence type="ECO:0000256" key="6">
    <source>
        <dbReference type="SAM" id="Phobius"/>
    </source>
</evidence>
<evidence type="ECO:0000313" key="9">
    <source>
        <dbReference type="Proteomes" id="UP000184041"/>
    </source>
</evidence>
<keyword evidence="2" id="KW-0444">Lipid biosynthesis</keyword>
<dbReference type="CDD" id="cd07989">
    <property type="entry name" value="LPLAT_AGPAT-like"/>
    <property type="match status" value="1"/>
</dbReference>
<keyword evidence="6" id="KW-0812">Transmembrane</keyword>
<evidence type="ECO:0000256" key="4">
    <source>
        <dbReference type="ARBA" id="ARBA00023098"/>
    </source>
</evidence>
<reference evidence="8 9" key="1">
    <citation type="submission" date="2016-11" db="EMBL/GenBank/DDBJ databases">
        <authorList>
            <person name="Jaros S."/>
            <person name="Januszkiewicz K."/>
            <person name="Wedrychowicz H."/>
        </authorList>
    </citation>
    <scope>NUCLEOTIDE SEQUENCE [LARGE SCALE GENOMIC DNA]</scope>
    <source>
        <strain evidence="8 9">DSM 21986</strain>
    </source>
</reference>
<keyword evidence="4" id="KW-0443">Lipid metabolism</keyword>
<dbReference type="GO" id="GO:0006654">
    <property type="term" value="P:phosphatidic acid biosynthetic process"/>
    <property type="evidence" value="ECO:0007669"/>
    <property type="project" value="TreeGrafter"/>
</dbReference>
<keyword evidence="3 8" id="KW-0808">Transferase</keyword>
<evidence type="ECO:0000256" key="3">
    <source>
        <dbReference type="ARBA" id="ARBA00022679"/>
    </source>
</evidence>
<dbReference type="AlphaFoldDB" id="A0A1M5F566"/>
<keyword evidence="6" id="KW-1133">Transmembrane helix</keyword>
<gene>
    <name evidence="8" type="ORF">SAMN05443144_11466</name>
</gene>
<organism evidence="8 9">
    <name type="scientific">Fodinibius roseus</name>
    <dbReference type="NCBI Taxonomy" id="1194090"/>
    <lineage>
        <taxon>Bacteria</taxon>
        <taxon>Pseudomonadati</taxon>
        <taxon>Balneolota</taxon>
        <taxon>Balneolia</taxon>
        <taxon>Balneolales</taxon>
        <taxon>Balneolaceae</taxon>
        <taxon>Fodinibius</taxon>
    </lineage>
</organism>
<evidence type="ECO:0000313" key="8">
    <source>
        <dbReference type="EMBL" id="SHF86657.1"/>
    </source>
</evidence>
<keyword evidence="6" id="KW-0472">Membrane</keyword>
<feature type="transmembrane region" description="Helical" evidence="6">
    <location>
        <begin position="12"/>
        <end position="35"/>
    </location>
</feature>
<feature type="domain" description="Phospholipid/glycerol acyltransferase" evidence="7">
    <location>
        <begin position="74"/>
        <end position="186"/>
    </location>
</feature>
<dbReference type="STRING" id="1194090.SAMN05443144_11466"/>
<protein>
    <submittedName>
        <fullName evidence="8">Lyso-ornithine lipid acyltransferase</fullName>
    </submittedName>
</protein>
<evidence type="ECO:0000256" key="2">
    <source>
        <dbReference type="ARBA" id="ARBA00022516"/>
    </source>
</evidence>
<dbReference type="SUPFAM" id="SSF69593">
    <property type="entry name" value="Glycerol-3-phosphate (1)-acyltransferase"/>
    <property type="match status" value="1"/>
</dbReference>
<keyword evidence="5 8" id="KW-0012">Acyltransferase</keyword>
<proteinExistence type="predicted"/>
<dbReference type="EMBL" id="FQUS01000014">
    <property type="protein sequence ID" value="SHF86657.1"/>
    <property type="molecule type" value="Genomic_DNA"/>
</dbReference>
<comment type="pathway">
    <text evidence="1">Lipid metabolism.</text>
</comment>
<evidence type="ECO:0000259" key="7">
    <source>
        <dbReference type="SMART" id="SM00563"/>
    </source>
</evidence>
<evidence type="ECO:0000256" key="1">
    <source>
        <dbReference type="ARBA" id="ARBA00005189"/>
    </source>
</evidence>
<dbReference type="Pfam" id="PF01553">
    <property type="entry name" value="Acyltransferase"/>
    <property type="match status" value="1"/>
</dbReference>